<dbReference type="AlphaFoldDB" id="A0AAN8JU61"/>
<organism evidence="4 5">
    <name type="scientific">Patella caerulea</name>
    <name type="common">Rayed Mediterranean limpet</name>
    <dbReference type="NCBI Taxonomy" id="87958"/>
    <lineage>
        <taxon>Eukaryota</taxon>
        <taxon>Metazoa</taxon>
        <taxon>Spiralia</taxon>
        <taxon>Lophotrochozoa</taxon>
        <taxon>Mollusca</taxon>
        <taxon>Gastropoda</taxon>
        <taxon>Patellogastropoda</taxon>
        <taxon>Patelloidea</taxon>
        <taxon>Patellidae</taxon>
        <taxon>Patella</taxon>
    </lineage>
</organism>
<evidence type="ECO:0000256" key="2">
    <source>
        <dbReference type="ARBA" id="ARBA00022837"/>
    </source>
</evidence>
<evidence type="ECO:0000313" key="5">
    <source>
        <dbReference type="Proteomes" id="UP001347796"/>
    </source>
</evidence>
<evidence type="ECO:0000259" key="3">
    <source>
        <dbReference type="PROSITE" id="PS50222"/>
    </source>
</evidence>
<dbReference type="InterPro" id="IPR018247">
    <property type="entry name" value="EF_Hand_1_Ca_BS"/>
</dbReference>
<gene>
    <name evidence="4" type="ORF">SNE40_009459</name>
</gene>
<feature type="domain" description="EF-hand" evidence="3">
    <location>
        <begin position="138"/>
        <end position="173"/>
    </location>
</feature>
<comment type="caution">
    <text evidence="4">The sequence shown here is derived from an EMBL/GenBank/DDBJ whole genome shotgun (WGS) entry which is preliminary data.</text>
</comment>
<dbReference type="CDD" id="cd00051">
    <property type="entry name" value="EFh"/>
    <property type="match status" value="1"/>
</dbReference>
<evidence type="ECO:0000256" key="1">
    <source>
        <dbReference type="ARBA" id="ARBA00022737"/>
    </source>
</evidence>
<dbReference type="PROSITE" id="PS00018">
    <property type="entry name" value="EF_HAND_1"/>
    <property type="match status" value="1"/>
</dbReference>
<evidence type="ECO:0000313" key="4">
    <source>
        <dbReference type="EMBL" id="KAK6181640.1"/>
    </source>
</evidence>
<keyword evidence="2" id="KW-0106">Calcium</keyword>
<name>A0AAN8JU61_PATCE</name>
<proteinExistence type="predicted"/>
<accession>A0AAN8JU61</accession>
<dbReference type="Pfam" id="PF13499">
    <property type="entry name" value="EF-hand_7"/>
    <property type="match status" value="2"/>
</dbReference>
<keyword evidence="1" id="KW-0677">Repeat</keyword>
<reference evidence="4 5" key="1">
    <citation type="submission" date="2024-01" db="EMBL/GenBank/DDBJ databases">
        <title>The genome of the rayed Mediterranean limpet Patella caerulea (Linnaeus, 1758).</title>
        <authorList>
            <person name="Anh-Thu Weber A."/>
            <person name="Halstead-Nussloch G."/>
        </authorList>
    </citation>
    <scope>NUCLEOTIDE SEQUENCE [LARGE SCALE GENOMIC DNA]</scope>
    <source>
        <strain evidence="4">AATW-2023a</strain>
        <tissue evidence="4">Whole specimen</tissue>
    </source>
</reference>
<feature type="domain" description="EF-hand" evidence="3">
    <location>
        <begin position="102"/>
        <end position="137"/>
    </location>
</feature>
<dbReference type="InterPro" id="IPR002048">
    <property type="entry name" value="EF_hand_dom"/>
</dbReference>
<keyword evidence="5" id="KW-1185">Reference proteome</keyword>
<dbReference type="SUPFAM" id="SSF47473">
    <property type="entry name" value="EF-hand"/>
    <property type="match status" value="1"/>
</dbReference>
<dbReference type="GO" id="GO:0005509">
    <property type="term" value="F:calcium ion binding"/>
    <property type="evidence" value="ECO:0007669"/>
    <property type="project" value="InterPro"/>
</dbReference>
<protein>
    <recommendedName>
        <fullName evidence="3">EF-hand domain-containing protein</fullName>
    </recommendedName>
</protein>
<sequence length="173" mass="20088">MSMRLGFNFNNAGYNNINRSINQGELVLLRRTFNECDSNHKGYLTREDLKIALITLFGYKPTKYEANKILEKYGENIESGDEKALGSNEFIEAMTPYMIKRDEDEDIRHTFLAFDAQCKGFLVFEDLQKVVHQVAPNLPSHVIETAFKELDRDGDKRISYKDFDFMMKYGTDT</sequence>
<dbReference type="SMART" id="SM00054">
    <property type="entry name" value="EFh"/>
    <property type="match status" value="3"/>
</dbReference>
<dbReference type="InterPro" id="IPR050145">
    <property type="entry name" value="Centrin_CML-like"/>
</dbReference>
<dbReference type="EMBL" id="JAZGQO010000007">
    <property type="protein sequence ID" value="KAK6181640.1"/>
    <property type="molecule type" value="Genomic_DNA"/>
</dbReference>
<feature type="domain" description="EF-hand" evidence="3">
    <location>
        <begin position="24"/>
        <end position="59"/>
    </location>
</feature>
<dbReference type="Gene3D" id="1.10.238.10">
    <property type="entry name" value="EF-hand"/>
    <property type="match status" value="1"/>
</dbReference>
<dbReference type="Proteomes" id="UP001347796">
    <property type="component" value="Unassembled WGS sequence"/>
</dbReference>
<dbReference type="PANTHER" id="PTHR23050">
    <property type="entry name" value="CALCIUM BINDING PROTEIN"/>
    <property type="match status" value="1"/>
</dbReference>
<dbReference type="FunFam" id="1.10.238.10:FF:000003">
    <property type="entry name" value="Calmodulin A"/>
    <property type="match status" value="1"/>
</dbReference>
<dbReference type="InterPro" id="IPR011992">
    <property type="entry name" value="EF-hand-dom_pair"/>
</dbReference>
<dbReference type="PROSITE" id="PS50222">
    <property type="entry name" value="EF_HAND_2"/>
    <property type="match status" value="3"/>
</dbReference>